<evidence type="ECO:0000256" key="6">
    <source>
        <dbReference type="ARBA" id="ARBA00022840"/>
    </source>
</evidence>
<dbReference type="Gene3D" id="3.20.20.80">
    <property type="entry name" value="Glycosidases"/>
    <property type="match status" value="2"/>
</dbReference>
<keyword evidence="2" id="KW-0433">Leucine-rich repeat</keyword>
<sequence>MREKLGCHENQSACCPRFVYGIPPSPAFFPPSPISEKSFWLRRVDDVSFALAYHCGTKSFVEVMNGRSTPDKVSSRSLQSTHWTSGDGNTSTFDTTNRLTYGGFGNTLPPLGNSPSNHNRSSIVLGNLDHVTQSTTQQAYTSPGAAPPVQRTLRDHNRSHIPQGDRSHMGMPSQSISHDAYITHATEGYQRPDNFNRYKLSQVEINEQNYVPSKQWQGTTSSAYKMPEGERTRRVHADLQKSEGIGSKDVTSDFHTTSQTHYTSPSPDTSALEQMMQNLNTLRRSNFVLGSDVLPFNTTSLSSYASPSGATAEDSGRIVHNAEIQKSHIHFGEQDRQRDLKTIQQEHFSHPKVVKEDAAGPHMNLKTHIHLGYPTEEFSPASWGSTNQDTYVDNGGSGNRARPLNMDLQRTHIRLGDRSAEGQKIGSRYAEEYVKRALPTNQHQVSPSELRQQLKKSHFDLSEEARIDDWKTSAQYDYTKKKAEPATGTKTYKPGVVFGDRNQFGAISDETTNGTYYVQHEGGRSSPPKDTSWSRMTHFKSGSQHVHELNSSYSRKVAQQFGASCQFPRAQTMRDSITSLVLFLCVVTAQLDTACLMNRLNGVKNGSVPFRGVNLGSWLVAEYSVTPQLWDDHQCDPKTTPGQYLLEKCLRQQSVTLMNQTLEQHWNNWITEMDFVQMAEQGLNSVRLPIGWWSIYDTIGGTMNSGSGVIPLDHATGSLKYIDRAFDWGNQYGIGIILDMQAAPGSQNGQDESSPSVNNEYVWDLYQTNIDQTTQSIKLYTMRYCNYTSFLGFSLLNKPGNAARALNMDLLQQFYRTAYNTIRQYSNDSFVIISPLSAPSQTGTESIWVNFMIDSTYKRVYVDMHYTLCQQGAYSYNDDDRLQYINNISSLIDQFNQVNSKLLYVGEWNLCGISRDKAHFAASNLLQTFSAAGGGWSYWNWKSNQTWSTMKTAFTEGWMAPNATGIPFCSTVPGLSSIYSSPWSSLPTPTSAVTPTTSPSIDFEPSPNCSSSRMESLLSQKTPVRATSLYGWLVLDSSVTPWLWTSNNCSTTQDRGTYLLTRCLGGRDNSVLKRHWNTFVTEDDFRSIARSGLNAVNIPIGWWTIYDTKNGAWNGCSYVLPNGFTIGTLHYLDLAFLWATKWNLGVILDITAAPGGQNQEEGASSISLNDYFFGGYNTNTDCMSDALDLLMNRYGAQSQFIGINVLKRPGTRYQEYLLSAYWQRSYNTVRKYTQTAFVIIDLPADQNMTSPYWVSNFSPPNVTNVWLSYQITPCSTSQVYSDDDKIADVSIRVRDLIQNYNSVNPKPLIVDAWNGCGVTLDRTGELIRAELQTMSFATGGWIFDFWPYANDPSKSMQSMYDYGLITPSQTGLVLCDVLSVNAPTPTGCPDCDALTDIYLQTGGPQWFSQWTLPITSHDQYCQFQQIYCDGSNRVFSLYLSNNNLNGRLPDSIGNMTHLDFLSFAGNQLSGSIPSTIGQLVRLTYLDLSNNGFSGSLPDSVGRLVWLQWFYLNGNLFSGNLPSSLANLDQLMEFNIQNNRMKGPVTTVFDNKRRLTNIDLSQNFFSGTFPHFANCTSLLQVKAYNNIFEGSISPAICSSRRLVLLNIGFNVISGSLPACVGQSDQLQELTADGNKISGNVRSTNYRTSSDTNNQFPQMISTKLNKIDVSQNQFTGRFPDVSQCVSLQELHISNNFFTGSLPLWLGNVTSLTILSLDNNGFTGSLPYNLNGLIHLNTLYLQSNSFSGQLPDMFQPWKTSLQNLDLSYNSLEGTLPPSLYTLSAINVISLGNNRFSGNFSAFDSAGNLLVLNLQSNDFSGRFPFLIAKSIASLTINGNGFTGSNWTWLSSMSNLQIFDVSDNLFTGSLPPFSSRTLTKWDFGIISSVLIVPVVLRNNSFSGAFPLASSNQLAYIDVSHNQFSGSSYYLFPSCASLQTLIFNDNQFTSYLSNTISSCTFLQTIDGTNNMMYGLIPTGLSGLTNLRTIRLGNNSFTGILPSMTRLASLQELSLNDNMLTSNLTQLTSLNQLTTLDLSNNPLNTRVDDSISKMINLRSLDLTNTGLYGIMPASFWNLRSLQSISLGGNILTGTINSITCDPIVLDMRGNSFHGSLEWLGRLSSLTHLDLSLNSFNGSVPPLSLKGIQYLNLAGNLLSGNLPSVSGLTSLNLIDLSLNFFSGVINDFPPSIQFLNVSHNQLEDVSLTSPLYQIISCDMTHNSFQCPLARWSQRLCNSSCTIDDLVHTSQFRMRIQGTLSQFNRSVYIETLSQVTGASSDRFNISNVREGSVIVDASVSPPSNKTSEGSSTRIVDMLGLKSIQQQLASLGVSVLNYTSYIPSEESSSTDTITAAAEKGTSSNGIDTKPIIIGAVVGGSVLILLFVSIIIALAFRKRFVTHIMHQTIDLSNLDFSSAKKSIVNYQEIQDMKEIGSGAFGIVFKGIWRELTVAVKQIRAEHVSKEQVESFLKEVEILQNLKGHPNVVLFIGMTVPPQPLTMVTEFCDGGSLYDYIRGNRVDMKLKYHWINGIALGMLHLHKENLAVRNILLTKFLEPKVSDFGMSRVTESAENEGAQTAANIGPIKWMSPEALRERNYSQKSDVWSFGVVIWEIIEESDPFPGINPIEVAIQIVSHGERLHIPNTDPQLQTLMNMCWAELPQDRPNFAQIVRMLTQPEVVNEEKEKEVKEEDVKKEKEYREMTYSPLTLQDTIQ</sequence>
<comment type="caution">
    <text evidence="13">The sequence shown here is derived from an EMBL/GenBank/DDBJ whole genome shotgun (WGS) entry which is preliminary data.</text>
</comment>
<dbReference type="PROSITE" id="PS50011">
    <property type="entry name" value="PROTEIN_KINASE_DOM"/>
    <property type="match status" value="1"/>
</dbReference>
<feature type="compositionally biased region" description="Polar residues" evidence="10">
    <location>
        <begin position="2695"/>
        <end position="2704"/>
    </location>
</feature>
<dbReference type="InterPro" id="IPR032675">
    <property type="entry name" value="LRR_dom_sf"/>
</dbReference>
<dbReference type="Gene3D" id="1.10.510.10">
    <property type="entry name" value="Transferase(Phosphotransferase) domain 1"/>
    <property type="match status" value="1"/>
</dbReference>
<feature type="compositionally biased region" description="Polar residues" evidence="10">
    <location>
        <begin position="253"/>
        <end position="270"/>
    </location>
</feature>
<dbReference type="InterPro" id="IPR001611">
    <property type="entry name" value="Leu-rich_rpt"/>
</dbReference>
<keyword evidence="3" id="KW-0677">Repeat</keyword>
<dbReference type="InterPro" id="IPR001245">
    <property type="entry name" value="Ser-Thr/Tyr_kinase_cat_dom"/>
</dbReference>
<gene>
    <name evidence="13" type="ORF">PROFUN_12699</name>
</gene>
<keyword evidence="13" id="KW-0808">Transferase</keyword>
<evidence type="ECO:0000256" key="1">
    <source>
        <dbReference type="ARBA" id="ARBA00005641"/>
    </source>
</evidence>
<keyword evidence="14" id="KW-1185">Reference proteome</keyword>
<evidence type="ECO:0000256" key="10">
    <source>
        <dbReference type="SAM" id="MobiDB-lite"/>
    </source>
</evidence>
<keyword evidence="4 9" id="KW-0547">Nucleotide-binding</keyword>
<organism evidence="13 14">
    <name type="scientific">Planoprotostelium fungivorum</name>
    <dbReference type="NCBI Taxonomy" id="1890364"/>
    <lineage>
        <taxon>Eukaryota</taxon>
        <taxon>Amoebozoa</taxon>
        <taxon>Evosea</taxon>
        <taxon>Variosea</taxon>
        <taxon>Cavosteliida</taxon>
        <taxon>Cavosteliaceae</taxon>
        <taxon>Planoprotostelium</taxon>
    </lineage>
</organism>
<dbReference type="PROSITE" id="PS00107">
    <property type="entry name" value="PROTEIN_KINASE_ATP"/>
    <property type="match status" value="1"/>
</dbReference>
<feature type="region of interest" description="Disordered" evidence="10">
    <location>
        <begin position="2672"/>
        <end position="2704"/>
    </location>
</feature>
<dbReference type="CDD" id="cd13999">
    <property type="entry name" value="STKc_MAP3K-like"/>
    <property type="match status" value="1"/>
</dbReference>
<dbReference type="InterPro" id="IPR017853">
    <property type="entry name" value="GH"/>
</dbReference>
<feature type="domain" description="Protein kinase" evidence="12">
    <location>
        <begin position="2418"/>
        <end position="2669"/>
    </location>
</feature>
<keyword evidence="6 9" id="KW-0067">ATP-binding</keyword>
<evidence type="ECO:0000256" key="2">
    <source>
        <dbReference type="ARBA" id="ARBA00022614"/>
    </source>
</evidence>
<evidence type="ECO:0000256" key="7">
    <source>
        <dbReference type="ARBA" id="ARBA00023136"/>
    </source>
</evidence>
<dbReference type="SUPFAM" id="SSF52058">
    <property type="entry name" value="L domain-like"/>
    <property type="match status" value="3"/>
</dbReference>
<dbReference type="InParanoid" id="A0A2P6N6Y0"/>
<evidence type="ECO:0000259" key="12">
    <source>
        <dbReference type="PROSITE" id="PS50011"/>
    </source>
</evidence>
<keyword evidence="11" id="KW-0812">Transmembrane</keyword>
<evidence type="ECO:0000256" key="8">
    <source>
        <dbReference type="ARBA" id="ARBA00023295"/>
    </source>
</evidence>
<dbReference type="InterPro" id="IPR003591">
    <property type="entry name" value="Leu-rich_rpt_typical-subtyp"/>
</dbReference>
<feature type="transmembrane region" description="Helical" evidence="11">
    <location>
        <begin position="2361"/>
        <end position="2385"/>
    </location>
</feature>
<dbReference type="PANTHER" id="PTHR48056:SF81">
    <property type="entry name" value="RECEPTOR PROTEIN-TYROSINE KINASE CEPR1"/>
    <property type="match status" value="1"/>
</dbReference>
<dbReference type="InterPro" id="IPR001547">
    <property type="entry name" value="Glyco_hydro_5"/>
</dbReference>
<keyword evidence="13" id="KW-0418">Kinase</keyword>
<feature type="region of interest" description="Disordered" evidence="10">
    <location>
        <begin position="245"/>
        <end position="270"/>
    </location>
</feature>
<keyword evidence="7 11" id="KW-0472">Membrane</keyword>
<dbReference type="PANTHER" id="PTHR48056">
    <property type="entry name" value="LRR RECEPTOR-LIKE SERINE/THREONINE-PROTEIN KINASE-RELATED"/>
    <property type="match status" value="1"/>
</dbReference>
<dbReference type="GO" id="GO:0005524">
    <property type="term" value="F:ATP binding"/>
    <property type="evidence" value="ECO:0007669"/>
    <property type="project" value="UniProtKB-UniRule"/>
</dbReference>
<comment type="similarity">
    <text evidence="1">Belongs to the glycosyl hydrolase 5 (cellulase A) family.</text>
</comment>
<dbReference type="FunFam" id="3.80.10.10:FF:000095">
    <property type="entry name" value="LRR receptor-like serine/threonine-protein kinase GSO1"/>
    <property type="match status" value="2"/>
</dbReference>
<keyword evidence="11" id="KW-1133">Transmembrane helix</keyword>
<dbReference type="SUPFAM" id="SSF56112">
    <property type="entry name" value="Protein kinase-like (PK-like)"/>
    <property type="match status" value="1"/>
</dbReference>
<keyword evidence="13" id="KW-0675">Receptor</keyword>
<keyword evidence="5" id="KW-0378">Hydrolase</keyword>
<feature type="binding site" evidence="9">
    <location>
        <position position="2445"/>
    </location>
    <ligand>
        <name>ATP</name>
        <dbReference type="ChEBI" id="CHEBI:30616"/>
    </ligand>
</feature>
<evidence type="ECO:0000256" key="9">
    <source>
        <dbReference type="PROSITE-ProRule" id="PRU10141"/>
    </source>
</evidence>
<dbReference type="Pfam" id="PF13855">
    <property type="entry name" value="LRR_8"/>
    <property type="match status" value="1"/>
</dbReference>
<dbReference type="GO" id="GO:0004672">
    <property type="term" value="F:protein kinase activity"/>
    <property type="evidence" value="ECO:0007669"/>
    <property type="project" value="InterPro"/>
</dbReference>
<feature type="compositionally biased region" description="Polar residues" evidence="10">
    <location>
        <begin position="382"/>
        <end position="391"/>
    </location>
</feature>
<name>A0A2P6N6Y0_9EUKA</name>
<dbReference type="InterPro" id="IPR000719">
    <property type="entry name" value="Prot_kinase_dom"/>
</dbReference>
<dbReference type="GO" id="GO:0000272">
    <property type="term" value="P:polysaccharide catabolic process"/>
    <property type="evidence" value="ECO:0007669"/>
    <property type="project" value="InterPro"/>
</dbReference>
<feature type="compositionally biased region" description="Basic and acidic residues" evidence="10">
    <location>
        <begin position="2672"/>
        <end position="2691"/>
    </location>
</feature>
<keyword evidence="8" id="KW-0326">Glycosidase</keyword>
<feature type="region of interest" description="Disordered" evidence="10">
    <location>
        <begin position="379"/>
        <end position="405"/>
    </location>
</feature>
<dbReference type="Pfam" id="PF00150">
    <property type="entry name" value="Cellulase"/>
    <property type="match status" value="1"/>
</dbReference>
<evidence type="ECO:0000313" key="13">
    <source>
        <dbReference type="EMBL" id="PRP79711.1"/>
    </source>
</evidence>
<dbReference type="Pfam" id="PF00560">
    <property type="entry name" value="LRR_1"/>
    <property type="match status" value="4"/>
</dbReference>
<dbReference type="InterPro" id="IPR017441">
    <property type="entry name" value="Protein_kinase_ATP_BS"/>
</dbReference>
<evidence type="ECO:0000256" key="4">
    <source>
        <dbReference type="ARBA" id="ARBA00022741"/>
    </source>
</evidence>
<dbReference type="SUPFAM" id="SSF51445">
    <property type="entry name" value="(Trans)glycosidases"/>
    <property type="match status" value="2"/>
</dbReference>
<feature type="compositionally biased region" description="Polar residues" evidence="10">
    <location>
        <begin position="75"/>
        <end position="91"/>
    </location>
</feature>
<dbReference type="PRINTS" id="PR00109">
    <property type="entry name" value="TYRKINASE"/>
</dbReference>
<evidence type="ECO:0000256" key="3">
    <source>
        <dbReference type="ARBA" id="ARBA00022737"/>
    </source>
</evidence>
<dbReference type="EMBL" id="MDYQ01000174">
    <property type="protein sequence ID" value="PRP79711.1"/>
    <property type="molecule type" value="Genomic_DNA"/>
</dbReference>
<evidence type="ECO:0000256" key="5">
    <source>
        <dbReference type="ARBA" id="ARBA00022801"/>
    </source>
</evidence>
<feature type="region of interest" description="Disordered" evidence="10">
    <location>
        <begin position="71"/>
        <end position="91"/>
    </location>
</feature>
<dbReference type="SMART" id="SM00369">
    <property type="entry name" value="LRR_TYP"/>
    <property type="match status" value="8"/>
</dbReference>
<protein>
    <submittedName>
        <fullName evidence="13">LRR receptor-like serine/threonine-protein kinase GSO1-like</fullName>
    </submittedName>
</protein>
<reference evidence="13 14" key="1">
    <citation type="journal article" date="2018" name="Genome Biol. Evol.">
        <title>Multiple Roots of Fruiting Body Formation in Amoebozoa.</title>
        <authorList>
            <person name="Hillmann F."/>
            <person name="Forbes G."/>
            <person name="Novohradska S."/>
            <person name="Ferling I."/>
            <person name="Riege K."/>
            <person name="Groth M."/>
            <person name="Westermann M."/>
            <person name="Marz M."/>
            <person name="Spaller T."/>
            <person name="Winckler T."/>
            <person name="Schaap P."/>
            <person name="Glockner G."/>
        </authorList>
    </citation>
    <scope>NUCLEOTIDE SEQUENCE [LARGE SCALE GENOMIC DNA]</scope>
    <source>
        <strain evidence="13 14">Jena</strain>
    </source>
</reference>
<dbReference type="Proteomes" id="UP000241769">
    <property type="component" value="Unassembled WGS sequence"/>
</dbReference>
<dbReference type="OrthoDB" id="62120at2759"/>
<dbReference type="GO" id="GO:0004553">
    <property type="term" value="F:hydrolase activity, hydrolyzing O-glycosyl compounds"/>
    <property type="evidence" value="ECO:0007669"/>
    <property type="project" value="InterPro"/>
</dbReference>
<dbReference type="Gene3D" id="3.80.10.10">
    <property type="entry name" value="Ribonuclease Inhibitor"/>
    <property type="match status" value="6"/>
</dbReference>
<dbReference type="InterPro" id="IPR050647">
    <property type="entry name" value="Plant_LRR-RLKs"/>
</dbReference>
<evidence type="ECO:0000313" key="14">
    <source>
        <dbReference type="Proteomes" id="UP000241769"/>
    </source>
</evidence>
<dbReference type="Pfam" id="PF07714">
    <property type="entry name" value="PK_Tyr_Ser-Thr"/>
    <property type="match status" value="1"/>
</dbReference>
<evidence type="ECO:0000256" key="11">
    <source>
        <dbReference type="SAM" id="Phobius"/>
    </source>
</evidence>
<dbReference type="InterPro" id="IPR011009">
    <property type="entry name" value="Kinase-like_dom_sf"/>
</dbReference>
<accession>A0A2P6N6Y0</accession>
<proteinExistence type="inferred from homology"/>